<evidence type="ECO:0000313" key="2">
    <source>
        <dbReference type="EMBL" id="MBW75616.1"/>
    </source>
</evidence>
<organism evidence="2">
    <name type="scientific">Anopheles darlingi</name>
    <name type="common">Mosquito</name>
    <dbReference type="NCBI Taxonomy" id="43151"/>
    <lineage>
        <taxon>Eukaryota</taxon>
        <taxon>Metazoa</taxon>
        <taxon>Ecdysozoa</taxon>
        <taxon>Arthropoda</taxon>
        <taxon>Hexapoda</taxon>
        <taxon>Insecta</taxon>
        <taxon>Pterygota</taxon>
        <taxon>Neoptera</taxon>
        <taxon>Endopterygota</taxon>
        <taxon>Diptera</taxon>
        <taxon>Nematocera</taxon>
        <taxon>Culicoidea</taxon>
        <taxon>Culicidae</taxon>
        <taxon>Anophelinae</taxon>
        <taxon>Anopheles</taxon>
    </lineage>
</organism>
<keyword evidence="1" id="KW-0732">Signal</keyword>
<dbReference type="EMBL" id="GGFL01011438">
    <property type="protein sequence ID" value="MBW75616.1"/>
    <property type="molecule type" value="Transcribed_RNA"/>
</dbReference>
<protein>
    <submittedName>
        <fullName evidence="2">Putative secreted protein</fullName>
    </submittedName>
</protein>
<sequence length="86" mass="9243">MALAPVVVVCWHVAALGARRQDSGNGPTTLPHGHVALWPGAARSQSDARPGHRRDASCWRIHTSGAAYRPPSSGCGWPSFPYRRTT</sequence>
<feature type="chain" id="PRO_5014727564" evidence="1">
    <location>
        <begin position="19"/>
        <end position="86"/>
    </location>
</feature>
<feature type="signal peptide" evidence="1">
    <location>
        <begin position="1"/>
        <end position="18"/>
    </location>
</feature>
<name>A0A2M4DDJ8_ANODA</name>
<reference evidence="2" key="1">
    <citation type="submission" date="2018-01" db="EMBL/GenBank/DDBJ databases">
        <title>An insight into the sialome of Amazonian anophelines.</title>
        <authorList>
            <person name="Ribeiro J.M."/>
            <person name="Scarpassa V."/>
            <person name="Calvo E."/>
        </authorList>
    </citation>
    <scope>NUCLEOTIDE SEQUENCE</scope>
</reference>
<accession>A0A2M4DDJ8</accession>
<dbReference type="AlphaFoldDB" id="A0A2M4DDJ8"/>
<evidence type="ECO:0000256" key="1">
    <source>
        <dbReference type="SAM" id="SignalP"/>
    </source>
</evidence>
<proteinExistence type="predicted"/>